<dbReference type="Proteomes" id="UP000638848">
    <property type="component" value="Unassembled WGS sequence"/>
</dbReference>
<dbReference type="InterPro" id="IPR041698">
    <property type="entry name" value="Methyltransf_25"/>
</dbReference>
<keyword evidence="1" id="KW-0489">Methyltransferase</keyword>
<organism evidence="4 5">
    <name type="scientific">Kocuria dechangensis</name>
    <dbReference type="NCBI Taxonomy" id="1176249"/>
    <lineage>
        <taxon>Bacteria</taxon>
        <taxon>Bacillati</taxon>
        <taxon>Actinomycetota</taxon>
        <taxon>Actinomycetes</taxon>
        <taxon>Micrococcales</taxon>
        <taxon>Micrococcaceae</taxon>
        <taxon>Kocuria</taxon>
    </lineage>
</organism>
<comment type="caution">
    <text evidence="4">The sequence shown here is derived from an EMBL/GenBank/DDBJ whole genome shotgun (WGS) entry which is preliminary data.</text>
</comment>
<dbReference type="EMBL" id="BMEQ01000024">
    <property type="protein sequence ID" value="GGG66641.1"/>
    <property type="molecule type" value="Genomic_DNA"/>
</dbReference>
<dbReference type="InterPro" id="IPR029063">
    <property type="entry name" value="SAM-dependent_MTases_sf"/>
</dbReference>
<evidence type="ECO:0000313" key="5">
    <source>
        <dbReference type="Proteomes" id="UP000638848"/>
    </source>
</evidence>
<dbReference type="Pfam" id="PF13649">
    <property type="entry name" value="Methyltransf_25"/>
    <property type="match status" value="1"/>
</dbReference>
<keyword evidence="5" id="KW-1185">Reference proteome</keyword>
<dbReference type="AlphaFoldDB" id="A0A917LZ26"/>
<reference evidence="4" key="1">
    <citation type="journal article" date="2014" name="Int. J. Syst. Evol. Microbiol.">
        <title>Complete genome sequence of Corynebacterium casei LMG S-19264T (=DSM 44701T), isolated from a smear-ripened cheese.</title>
        <authorList>
            <consortium name="US DOE Joint Genome Institute (JGI-PGF)"/>
            <person name="Walter F."/>
            <person name="Albersmeier A."/>
            <person name="Kalinowski J."/>
            <person name="Ruckert C."/>
        </authorList>
    </citation>
    <scope>NUCLEOTIDE SEQUENCE</scope>
    <source>
        <strain evidence="4">CGMCC 1.12187</strain>
    </source>
</reference>
<keyword evidence="2" id="KW-0808">Transferase</keyword>
<reference evidence="4" key="2">
    <citation type="submission" date="2020-09" db="EMBL/GenBank/DDBJ databases">
        <authorList>
            <person name="Sun Q."/>
            <person name="Zhou Y."/>
        </authorList>
    </citation>
    <scope>NUCLEOTIDE SEQUENCE</scope>
    <source>
        <strain evidence="4">CGMCC 1.12187</strain>
    </source>
</reference>
<dbReference type="SUPFAM" id="SSF53335">
    <property type="entry name" value="S-adenosyl-L-methionine-dependent methyltransferases"/>
    <property type="match status" value="1"/>
</dbReference>
<dbReference type="RefSeq" id="WP_188539297.1">
    <property type="nucleotide sequence ID" value="NZ_BMEQ01000024.1"/>
</dbReference>
<sequence length="284" mass="30276">MTKHSHPQLPTGHDADHGHEEGLAQLLDLDAEVSGSVLEDLTAWAAQLVVAGPHRVVDLGAGTGAGGLALARRFPAAEVLAVDRSTVMLERVRAAARGQGLDGRVHVVHADLDVAWPAVASGVDLVWASSFLHEVADPGAVLGGIRAALRPGGLLVVVEMDALPRFLPGDTGTGLPGLESRCHQALARAGWNAHPDWRPHLERAGFEVLGPRTVSTEAHPAQPATGRFAHAWFSRMRTALQGRLAPEDRAVLDRLLAQDHPEALLNRRDLSIRGSRTAWAARRP</sequence>
<dbReference type="GO" id="GO:0032259">
    <property type="term" value="P:methylation"/>
    <property type="evidence" value="ECO:0007669"/>
    <property type="project" value="UniProtKB-KW"/>
</dbReference>
<evidence type="ECO:0000313" key="4">
    <source>
        <dbReference type="EMBL" id="GGG66641.1"/>
    </source>
</evidence>
<dbReference type="CDD" id="cd02440">
    <property type="entry name" value="AdoMet_MTases"/>
    <property type="match status" value="1"/>
</dbReference>
<name>A0A917LZ26_9MICC</name>
<dbReference type="Gene3D" id="3.40.50.150">
    <property type="entry name" value="Vaccinia Virus protein VP39"/>
    <property type="match status" value="1"/>
</dbReference>
<dbReference type="PANTHER" id="PTHR43861:SF1">
    <property type="entry name" value="TRANS-ACONITATE 2-METHYLTRANSFERASE"/>
    <property type="match status" value="1"/>
</dbReference>
<protein>
    <recommendedName>
        <fullName evidence="3">Methyltransferase domain-containing protein</fullName>
    </recommendedName>
</protein>
<evidence type="ECO:0000259" key="3">
    <source>
        <dbReference type="Pfam" id="PF13649"/>
    </source>
</evidence>
<feature type="domain" description="Methyltransferase" evidence="3">
    <location>
        <begin position="56"/>
        <end position="153"/>
    </location>
</feature>
<dbReference type="PANTHER" id="PTHR43861">
    <property type="entry name" value="TRANS-ACONITATE 2-METHYLTRANSFERASE-RELATED"/>
    <property type="match status" value="1"/>
</dbReference>
<dbReference type="GO" id="GO:0008168">
    <property type="term" value="F:methyltransferase activity"/>
    <property type="evidence" value="ECO:0007669"/>
    <property type="project" value="UniProtKB-KW"/>
</dbReference>
<evidence type="ECO:0000256" key="1">
    <source>
        <dbReference type="ARBA" id="ARBA00022603"/>
    </source>
</evidence>
<gene>
    <name evidence="4" type="ORF">GCM10011374_33510</name>
</gene>
<evidence type="ECO:0000256" key="2">
    <source>
        <dbReference type="ARBA" id="ARBA00022679"/>
    </source>
</evidence>
<proteinExistence type="predicted"/>
<accession>A0A917LZ26</accession>